<dbReference type="Proteomes" id="UP000076858">
    <property type="component" value="Unassembled WGS sequence"/>
</dbReference>
<keyword evidence="2" id="KW-1185">Reference proteome</keyword>
<accession>A0A164TZG2</accession>
<dbReference type="AlphaFoldDB" id="A0A164TZG2"/>
<evidence type="ECO:0000313" key="2">
    <source>
        <dbReference type="Proteomes" id="UP000076858"/>
    </source>
</evidence>
<gene>
    <name evidence="1" type="ORF">APZ42_024572</name>
</gene>
<proteinExistence type="predicted"/>
<evidence type="ECO:0000313" key="1">
    <source>
        <dbReference type="EMBL" id="KZS10912.1"/>
    </source>
</evidence>
<reference evidence="1 2" key="1">
    <citation type="submission" date="2016-03" db="EMBL/GenBank/DDBJ databases">
        <title>EvidentialGene: Evidence-directed Construction of Genes on Genomes.</title>
        <authorList>
            <person name="Gilbert D.G."/>
            <person name="Choi J.-H."/>
            <person name="Mockaitis K."/>
            <person name="Colbourne J."/>
            <person name="Pfrender M."/>
        </authorList>
    </citation>
    <scope>NUCLEOTIDE SEQUENCE [LARGE SCALE GENOMIC DNA]</scope>
    <source>
        <strain evidence="1 2">Xinb3</strain>
        <tissue evidence="1">Complete organism</tissue>
    </source>
</reference>
<dbReference type="EMBL" id="LRGB01001663">
    <property type="protein sequence ID" value="KZS10912.1"/>
    <property type="molecule type" value="Genomic_DNA"/>
</dbReference>
<protein>
    <submittedName>
        <fullName evidence="1">Uncharacterized protein</fullName>
    </submittedName>
</protein>
<sequence>MIVAATWIYTWMITEPIPSHAMLLLPCFVLKKYPLALRRDPLAIAGKFSLFAFYRNASGDVMAT</sequence>
<name>A0A164TZG2_9CRUS</name>
<organism evidence="1 2">
    <name type="scientific">Daphnia magna</name>
    <dbReference type="NCBI Taxonomy" id="35525"/>
    <lineage>
        <taxon>Eukaryota</taxon>
        <taxon>Metazoa</taxon>
        <taxon>Ecdysozoa</taxon>
        <taxon>Arthropoda</taxon>
        <taxon>Crustacea</taxon>
        <taxon>Branchiopoda</taxon>
        <taxon>Diplostraca</taxon>
        <taxon>Cladocera</taxon>
        <taxon>Anomopoda</taxon>
        <taxon>Daphniidae</taxon>
        <taxon>Daphnia</taxon>
    </lineage>
</organism>
<comment type="caution">
    <text evidence="1">The sequence shown here is derived from an EMBL/GenBank/DDBJ whole genome shotgun (WGS) entry which is preliminary data.</text>
</comment>